<dbReference type="AlphaFoldDB" id="A0A1G8N0Y4"/>
<comment type="subcellular location">
    <subcellularLocation>
        <location evidence="1">Cell membrane</location>
        <topology evidence="1">Multi-pass membrane protein</topology>
    </subcellularLocation>
</comment>
<keyword evidence="9" id="KW-0732">Signal</keyword>
<feature type="signal peptide" evidence="9">
    <location>
        <begin position="1"/>
        <end position="28"/>
    </location>
</feature>
<comment type="similarity">
    <text evidence="2">Belongs to the binding-protein-dependent transport system permease family. FecCD subfamily.</text>
</comment>
<keyword evidence="7 8" id="KW-0472">Membrane</keyword>
<evidence type="ECO:0000256" key="9">
    <source>
        <dbReference type="SAM" id="SignalP"/>
    </source>
</evidence>
<dbReference type="SUPFAM" id="SSF81345">
    <property type="entry name" value="ABC transporter involved in vitamin B12 uptake, BtuC"/>
    <property type="match status" value="1"/>
</dbReference>
<dbReference type="GO" id="GO:0005886">
    <property type="term" value="C:plasma membrane"/>
    <property type="evidence" value="ECO:0007669"/>
    <property type="project" value="UniProtKB-SubCell"/>
</dbReference>
<evidence type="ECO:0000256" key="4">
    <source>
        <dbReference type="ARBA" id="ARBA00022475"/>
    </source>
</evidence>
<dbReference type="RefSeq" id="WP_031576268.1">
    <property type="nucleotide sequence ID" value="NZ_FNDZ01000004.1"/>
</dbReference>
<name>A0A1G8N0Y4_9CLOT</name>
<dbReference type="InterPro" id="IPR037294">
    <property type="entry name" value="ABC_BtuC-like"/>
</dbReference>
<dbReference type="GO" id="GO:0033214">
    <property type="term" value="P:siderophore-iron import into cell"/>
    <property type="evidence" value="ECO:0007669"/>
    <property type="project" value="TreeGrafter"/>
</dbReference>
<evidence type="ECO:0000256" key="1">
    <source>
        <dbReference type="ARBA" id="ARBA00004651"/>
    </source>
</evidence>
<dbReference type="GO" id="GO:0022857">
    <property type="term" value="F:transmembrane transporter activity"/>
    <property type="evidence" value="ECO:0007669"/>
    <property type="project" value="InterPro"/>
</dbReference>
<evidence type="ECO:0000256" key="5">
    <source>
        <dbReference type="ARBA" id="ARBA00022692"/>
    </source>
</evidence>
<feature type="transmembrane region" description="Helical" evidence="8">
    <location>
        <begin position="203"/>
        <end position="224"/>
    </location>
</feature>
<evidence type="ECO:0000256" key="6">
    <source>
        <dbReference type="ARBA" id="ARBA00022989"/>
    </source>
</evidence>
<dbReference type="PANTHER" id="PTHR30472">
    <property type="entry name" value="FERRIC ENTEROBACTIN TRANSPORT SYSTEM PERMEASE PROTEIN"/>
    <property type="match status" value="1"/>
</dbReference>
<feature type="transmembrane region" description="Helical" evidence="8">
    <location>
        <begin position="318"/>
        <end position="339"/>
    </location>
</feature>
<evidence type="ECO:0000256" key="7">
    <source>
        <dbReference type="ARBA" id="ARBA00023136"/>
    </source>
</evidence>
<evidence type="ECO:0000313" key="11">
    <source>
        <dbReference type="Proteomes" id="UP000183255"/>
    </source>
</evidence>
<reference evidence="10 11" key="1">
    <citation type="submission" date="2016-10" db="EMBL/GenBank/DDBJ databases">
        <authorList>
            <person name="de Groot N.N."/>
        </authorList>
    </citation>
    <scope>NUCLEOTIDE SEQUENCE [LARGE SCALE GENOMIC DNA]</scope>
    <source>
        <strain evidence="10 11">CGMCC 1.5058</strain>
    </source>
</reference>
<feature type="transmembrane region" description="Helical" evidence="8">
    <location>
        <begin position="162"/>
        <end position="183"/>
    </location>
</feature>
<evidence type="ECO:0000313" key="10">
    <source>
        <dbReference type="EMBL" id="SDI73822.1"/>
    </source>
</evidence>
<feature type="chain" id="PRO_5038707693" evidence="9">
    <location>
        <begin position="29"/>
        <end position="348"/>
    </location>
</feature>
<dbReference type="CDD" id="cd06550">
    <property type="entry name" value="TM_ABC_iron-siderophores_like"/>
    <property type="match status" value="1"/>
</dbReference>
<gene>
    <name evidence="10" type="ORF">SAMN05421804_10458</name>
</gene>
<evidence type="ECO:0000256" key="3">
    <source>
        <dbReference type="ARBA" id="ARBA00022448"/>
    </source>
</evidence>
<accession>A0A1G8N0Y4</accession>
<evidence type="ECO:0000256" key="2">
    <source>
        <dbReference type="ARBA" id="ARBA00007935"/>
    </source>
</evidence>
<organism evidence="10 11">
    <name type="scientific">Proteiniclasticum ruminis</name>
    <dbReference type="NCBI Taxonomy" id="398199"/>
    <lineage>
        <taxon>Bacteria</taxon>
        <taxon>Bacillati</taxon>
        <taxon>Bacillota</taxon>
        <taxon>Clostridia</taxon>
        <taxon>Eubacteriales</taxon>
        <taxon>Clostridiaceae</taxon>
        <taxon>Proteiniclasticum</taxon>
    </lineage>
</organism>
<feature type="transmembrane region" description="Helical" evidence="8">
    <location>
        <begin position="289"/>
        <end position="306"/>
    </location>
</feature>
<proteinExistence type="inferred from homology"/>
<evidence type="ECO:0000256" key="8">
    <source>
        <dbReference type="SAM" id="Phobius"/>
    </source>
</evidence>
<dbReference type="FunFam" id="1.10.3470.10:FF:000001">
    <property type="entry name" value="Vitamin B12 ABC transporter permease BtuC"/>
    <property type="match status" value="1"/>
</dbReference>
<sequence>MAYYEKRKYYRRLFMGMLLFLMASMVLATTVGAANISMKDSLKILLGEVPYLKELFSWPQVEEKFRVIVLSIRLPRILLSAVVGTGLSVVGASFQGLFKNPMADPYIMGVSSGAALGAAAGITIFTGGFLSVQVMAFLGALSAVLLVFHIARTGHRIPVLPLILAGVAISAMSSAVISMLMIFHRDQSDQIIFWTMGSVASASWADLIYVGPLVLLSVVLLNLYRRELNLMISGEDTAYSLGVDVEKVKKRLLILSSFTVAVIVSVSGIIGFVGLIVPHAVRMLLGGDHRVLLPFSALAGALFMLFSDTLARTVLAPMEIPVGAVTALFGAPYFILLLYRSKKSGGFL</sequence>
<keyword evidence="4" id="KW-1003">Cell membrane</keyword>
<protein>
    <submittedName>
        <fullName evidence="10">Iron complex transport system permease protein</fullName>
    </submittedName>
</protein>
<feature type="transmembrane region" description="Helical" evidence="8">
    <location>
        <begin position="252"/>
        <end position="277"/>
    </location>
</feature>
<dbReference type="Pfam" id="PF01032">
    <property type="entry name" value="FecCD"/>
    <property type="match status" value="1"/>
</dbReference>
<feature type="transmembrane region" description="Helical" evidence="8">
    <location>
        <begin position="132"/>
        <end position="150"/>
    </location>
</feature>
<feature type="transmembrane region" description="Helical" evidence="8">
    <location>
        <begin position="106"/>
        <end position="126"/>
    </location>
</feature>
<dbReference type="InterPro" id="IPR000522">
    <property type="entry name" value="ABC_transptr_permease_BtuC"/>
</dbReference>
<dbReference type="Gene3D" id="1.10.3470.10">
    <property type="entry name" value="ABC transporter involved in vitamin B12 uptake, BtuC"/>
    <property type="match status" value="1"/>
</dbReference>
<keyword evidence="6 8" id="KW-1133">Transmembrane helix</keyword>
<dbReference type="EMBL" id="FNDZ01000004">
    <property type="protein sequence ID" value="SDI73822.1"/>
    <property type="molecule type" value="Genomic_DNA"/>
</dbReference>
<keyword evidence="3" id="KW-0813">Transport</keyword>
<keyword evidence="5 8" id="KW-0812">Transmembrane</keyword>
<dbReference type="PANTHER" id="PTHR30472:SF25">
    <property type="entry name" value="ABC TRANSPORTER PERMEASE PROTEIN MJ0876-RELATED"/>
    <property type="match status" value="1"/>
</dbReference>
<feature type="transmembrane region" description="Helical" evidence="8">
    <location>
        <begin position="74"/>
        <end position="94"/>
    </location>
</feature>
<dbReference type="Proteomes" id="UP000183255">
    <property type="component" value="Unassembled WGS sequence"/>
</dbReference>